<proteinExistence type="predicted"/>
<dbReference type="EMBL" id="AGCJ01000076">
    <property type="protein sequence ID" value="EHM38635.1"/>
    <property type="molecule type" value="Genomic_DNA"/>
</dbReference>
<keyword evidence="3" id="KW-1185">Reference proteome</keyword>
<dbReference type="Proteomes" id="UP000005481">
    <property type="component" value="Unassembled WGS sequence"/>
</dbReference>
<name>G9YJB8_9FIRM</name>
<dbReference type="HOGENOM" id="CLU_3303793_0_0_9"/>
<evidence type="ECO:0000313" key="2">
    <source>
        <dbReference type="EMBL" id="EHM38635.1"/>
    </source>
</evidence>
<evidence type="ECO:0000313" key="3">
    <source>
        <dbReference type="Proteomes" id="UP000005481"/>
    </source>
</evidence>
<protein>
    <submittedName>
        <fullName evidence="2">Uncharacterized protein</fullName>
    </submittedName>
</protein>
<dbReference type="AlphaFoldDB" id="G9YJB8"/>
<comment type="caution">
    <text evidence="2">The sequence shown here is derived from an EMBL/GenBank/DDBJ whole genome shotgun (WGS) entry which is preliminary data.</text>
</comment>
<accession>G9YJB8</accession>
<organism evidence="2 3">
    <name type="scientific">Anaeroglobus geminatus F0357</name>
    <dbReference type="NCBI Taxonomy" id="861450"/>
    <lineage>
        <taxon>Bacteria</taxon>
        <taxon>Bacillati</taxon>
        <taxon>Bacillota</taxon>
        <taxon>Negativicutes</taxon>
        <taxon>Veillonellales</taxon>
        <taxon>Veillonellaceae</taxon>
        <taxon>Anaeroglobus</taxon>
    </lineage>
</organism>
<gene>
    <name evidence="2" type="ORF">HMPREF0080_01763</name>
</gene>
<feature type="region of interest" description="Disordered" evidence="1">
    <location>
        <begin position="1"/>
        <end position="25"/>
    </location>
</feature>
<feature type="compositionally biased region" description="Basic and acidic residues" evidence="1">
    <location>
        <begin position="1"/>
        <end position="10"/>
    </location>
</feature>
<evidence type="ECO:0000256" key="1">
    <source>
        <dbReference type="SAM" id="MobiDB-lite"/>
    </source>
</evidence>
<sequence length="39" mass="4473">MSDLTADRRSVTMNGHPDGGYREKSQWPIIKSLTRVKKL</sequence>
<dbReference type="STRING" id="861450.HMPREF0080_01763"/>
<reference evidence="2 3" key="1">
    <citation type="submission" date="2011-08" db="EMBL/GenBank/DDBJ databases">
        <authorList>
            <person name="Weinstock G."/>
            <person name="Sodergren E."/>
            <person name="Clifton S."/>
            <person name="Fulton L."/>
            <person name="Fulton B."/>
            <person name="Courtney L."/>
            <person name="Fronick C."/>
            <person name="Harrison M."/>
            <person name="Strong C."/>
            <person name="Farmer C."/>
            <person name="Delahaunty K."/>
            <person name="Markovic C."/>
            <person name="Hall O."/>
            <person name="Minx P."/>
            <person name="Tomlinson C."/>
            <person name="Mitreva M."/>
            <person name="Hou S."/>
            <person name="Chen J."/>
            <person name="Wollam A."/>
            <person name="Pepin K.H."/>
            <person name="Johnson M."/>
            <person name="Bhonagiri V."/>
            <person name="Zhang X."/>
            <person name="Suruliraj S."/>
            <person name="Warren W."/>
            <person name="Chinwalla A."/>
            <person name="Mardis E.R."/>
            <person name="Wilson R.K."/>
        </authorList>
    </citation>
    <scope>NUCLEOTIDE SEQUENCE [LARGE SCALE GENOMIC DNA]</scope>
    <source>
        <strain evidence="2 3">F0357</strain>
    </source>
</reference>